<gene>
    <name evidence="1" type="ORF">BJ085DRAFT_39894</name>
</gene>
<reference evidence="2" key="1">
    <citation type="journal article" date="2018" name="Nat. Microbiol.">
        <title>Leveraging single-cell genomics to expand the fungal tree of life.</title>
        <authorList>
            <person name="Ahrendt S.R."/>
            <person name="Quandt C.A."/>
            <person name="Ciobanu D."/>
            <person name="Clum A."/>
            <person name="Salamov A."/>
            <person name="Andreopoulos B."/>
            <person name="Cheng J.F."/>
            <person name="Woyke T."/>
            <person name="Pelin A."/>
            <person name="Henrissat B."/>
            <person name="Reynolds N.K."/>
            <person name="Benny G.L."/>
            <person name="Smith M.E."/>
            <person name="James T.Y."/>
            <person name="Grigoriev I.V."/>
        </authorList>
    </citation>
    <scope>NUCLEOTIDE SEQUENCE [LARGE SCALE GENOMIC DNA]</scope>
    <source>
        <strain evidence="2">RSA 468</strain>
    </source>
</reference>
<evidence type="ECO:0000313" key="2">
    <source>
        <dbReference type="Proteomes" id="UP000268162"/>
    </source>
</evidence>
<organism evidence="1 2">
    <name type="scientific">Dimargaris cristalligena</name>
    <dbReference type="NCBI Taxonomy" id="215637"/>
    <lineage>
        <taxon>Eukaryota</taxon>
        <taxon>Fungi</taxon>
        <taxon>Fungi incertae sedis</taxon>
        <taxon>Zoopagomycota</taxon>
        <taxon>Kickxellomycotina</taxon>
        <taxon>Dimargaritomycetes</taxon>
        <taxon>Dimargaritales</taxon>
        <taxon>Dimargaritaceae</taxon>
        <taxon>Dimargaris</taxon>
    </lineage>
</organism>
<dbReference type="Gene3D" id="2.130.10.130">
    <property type="entry name" value="Integrin alpha, N-terminal"/>
    <property type="match status" value="1"/>
</dbReference>
<dbReference type="AlphaFoldDB" id="A0A4P9ZKC2"/>
<dbReference type="EMBL" id="ML003635">
    <property type="protein sequence ID" value="RKP33687.1"/>
    <property type="molecule type" value="Genomic_DNA"/>
</dbReference>
<name>A0A4P9ZKC2_9FUNG</name>
<sequence>MFMRQFGGDDSANFGSAISLTDIRNEVYIGEPFAEHEQGLLYHWDPRGKKFNCHRSTLEQGHQRFGSNIMSTDLDGDQRTDLVVTSSHASQGSRLSGVVHIALTAIDH</sequence>
<evidence type="ECO:0000313" key="1">
    <source>
        <dbReference type="EMBL" id="RKP33687.1"/>
    </source>
</evidence>
<dbReference type="Proteomes" id="UP000268162">
    <property type="component" value="Unassembled WGS sequence"/>
</dbReference>
<accession>A0A4P9ZKC2</accession>
<dbReference type="InterPro" id="IPR028994">
    <property type="entry name" value="Integrin_alpha_N"/>
</dbReference>
<evidence type="ECO:0008006" key="3">
    <source>
        <dbReference type="Google" id="ProtNLM"/>
    </source>
</evidence>
<keyword evidence="2" id="KW-1185">Reference proteome</keyword>
<dbReference type="SUPFAM" id="SSF69318">
    <property type="entry name" value="Integrin alpha N-terminal domain"/>
    <property type="match status" value="1"/>
</dbReference>
<protein>
    <recommendedName>
        <fullName evidence="3">Integrin alpha N-terminal domain-containing protein</fullName>
    </recommendedName>
</protein>
<proteinExistence type="predicted"/>